<comment type="caution">
    <text evidence="2">The sequence shown here is derived from an EMBL/GenBank/DDBJ whole genome shotgun (WGS) entry which is preliminary data.</text>
</comment>
<evidence type="ECO:0000313" key="2">
    <source>
        <dbReference type="EMBL" id="TRZ25645.1"/>
    </source>
</evidence>
<accession>A0A8K1GYJ9</accession>
<keyword evidence="3" id="KW-1185">Reference proteome</keyword>
<reference evidence="2" key="1">
    <citation type="submission" date="2019-04" db="EMBL/GenBank/DDBJ databases">
        <title>Genome assembly of Zosterops borbonicus 15179.</title>
        <authorList>
            <person name="Leroy T."/>
            <person name="Anselmetti Y."/>
            <person name="Tilak M.-K."/>
            <person name="Nabholz B."/>
        </authorList>
    </citation>
    <scope>NUCLEOTIDE SEQUENCE</scope>
    <source>
        <strain evidence="2">HGM_15179</strain>
        <tissue evidence="2">Muscle</tissue>
    </source>
</reference>
<evidence type="ECO:0000313" key="3">
    <source>
        <dbReference type="Proteomes" id="UP000796761"/>
    </source>
</evidence>
<feature type="non-terminal residue" evidence="2">
    <location>
        <position position="1"/>
    </location>
</feature>
<name>A0A8K1GYJ9_9PASS</name>
<organism evidence="2 3">
    <name type="scientific">Zosterops borbonicus</name>
    <dbReference type="NCBI Taxonomy" id="364589"/>
    <lineage>
        <taxon>Eukaryota</taxon>
        <taxon>Metazoa</taxon>
        <taxon>Chordata</taxon>
        <taxon>Craniata</taxon>
        <taxon>Vertebrata</taxon>
        <taxon>Euteleostomi</taxon>
        <taxon>Archelosauria</taxon>
        <taxon>Archosauria</taxon>
        <taxon>Dinosauria</taxon>
        <taxon>Saurischia</taxon>
        <taxon>Theropoda</taxon>
        <taxon>Coelurosauria</taxon>
        <taxon>Aves</taxon>
        <taxon>Neognathae</taxon>
        <taxon>Neoaves</taxon>
        <taxon>Telluraves</taxon>
        <taxon>Australaves</taxon>
        <taxon>Passeriformes</taxon>
        <taxon>Sylvioidea</taxon>
        <taxon>Zosteropidae</taxon>
        <taxon>Zosterops</taxon>
    </lineage>
</organism>
<dbReference type="EMBL" id="SWJQ01000023">
    <property type="protein sequence ID" value="TRZ25645.1"/>
    <property type="molecule type" value="Genomic_DNA"/>
</dbReference>
<dbReference type="AlphaFoldDB" id="A0A8K1GYJ9"/>
<evidence type="ECO:0000256" key="1">
    <source>
        <dbReference type="SAM" id="MobiDB-lite"/>
    </source>
</evidence>
<proteinExistence type="predicted"/>
<feature type="region of interest" description="Disordered" evidence="1">
    <location>
        <begin position="1"/>
        <end position="90"/>
    </location>
</feature>
<sequence length="90" mass="8888">GPRPGVPPPRGRRAPHAPDPPPSETGRETPGGSATSPGSLPPPAAGRGGGLRARRGAGGREAGEGSCRFKSIPSRGAGKGPLRGGRARAR</sequence>
<gene>
    <name evidence="2" type="ORF">HGM15179_001456</name>
</gene>
<protein>
    <submittedName>
        <fullName evidence="2">Uncharacterized protein</fullName>
    </submittedName>
</protein>
<feature type="non-terminal residue" evidence="2">
    <location>
        <position position="90"/>
    </location>
</feature>
<dbReference type="Proteomes" id="UP000796761">
    <property type="component" value="Unassembled WGS sequence"/>
</dbReference>